<dbReference type="Proteomes" id="UP000460157">
    <property type="component" value="Unassembled WGS sequence"/>
</dbReference>
<proteinExistence type="predicted"/>
<organism evidence="5 6">
    <name type="scientific">Nesterenkonia alkaliphila</name>
    <dbReference type="NCBI Taxonomy" id="1463631"/>
    <lineage>
        <taxon>Bacteria</taxon>
        <taxon>Bacillati</taxon>
        <taxon>Actinomycetota</taxon>
        <taxon>Actinomycetes</taxon>
        <taxon>Micrococcales</taxon>
        <taxon>Micrococcaceae</taxon>
        <taxon>Nesterenkonia</taxon>
    </lineage>
</organism>
<dbReference type="CDD" id="cd03293">
    <property type="entry name" value="ABC_NrtD_SsuB_transporters"/>
    <property type="match status" value="1"/>
</dbReference>
<dbReference type="GO" id="GO:0005524">
    <property type="term" value="F:ATP binding"/>
    <property type="evidence" value="ECO:0007669"/>
    <property type="project" value="UniProtKB-KW"/>
</dbReference>
<comment type="caution">
    <text evidence="5">The sequence shown here is derived from an EMBL/GenBank/DDBJ whole genome shotgun (WGS) entry which is preliminary data.</text>
</comment>
<dbReference type="PANTHER" id="PTHR42788">
    <property type="entry name" value="TAURINE IMPORT ATP-BINDING PROTEIN-RELATED"/>
    <property type="match status" value="1"/>
</dbReference>
<keyword evidence="3 5" id="KW-0067">ATP-binding</keyword>
<dbReference type="InterPro" id="IPR027417">
    <property type="entry name" value="P-loop_NTPase"/>
</dbReference>
<keyword evidence="2" id="KW-0547">Nucleotide-binding</keyword>
<dbReference type="InterPro" id="IPR017871">
    <property type="entry name" value="ABC_transporter-like_CS"/>
</dbReference>
<dbReference type="InterPro" id="IPR003439">
    <property type="entry name" value="ABC_transporter-like_ATP-bd"/>
</dbReference>
<keyword evidence="1" id="KW-0813">Transport</keyword>
<evidence type="ECO:0000256" key="1">
    <source>
        <dbReference type="ARBA" id="ARBA00022448"/>
    </source>
</evidence>
<name>A0A7K1UF26_9MICC</name>
<dbReference type="SUPFAM" id="SSF52540">
    <property type="entry name" value="P-loop containing nucleoside triphosphate hydrolases"/>
    <property type="match status" value="1"/>
</dbReference>
<dbReference type="AlphaFoldDB" id="A0A7K1UF26"/>
<dbReference type="Gene3D" id="3.40.50.300">
    <property type="entry name" value="P-loop containing nucleotide triphosphate hydrolases"/>
    <property type="match status" value="1"/>
</dbReference>
<feature type="domain" description="ABC transporter" evidence="4">
    <location>
        <begin position="65"/>
        <end position="302"/>
    </location>
</feature>
<accession>A0A7K1UF26</accession>
<evidence type="ECO:0000256" key="2">
    <source>
        <dbReference type="ARBA" id="ARBA00022741"/>
    </source>
</evidence>
<dbReference type="PROSITE" id="PS00211">
    <property type="entry name" value="ABC_TRANSPORTER_1"/>
    <property type="match status" value="1"/>
</dbReference>
<dbReference type="Pfam" id="PF00005">
    <property type="entry name" value="ABC_tran"/>
    <property type="match status" value="1"/>
</dbReference>
<evidence type="ECO:0000313" key="5">
    <source>
        <dbReference type="EMBL" id="MVT25049.1"/>
    </source>
</evidence>
<dbReference type="GO" id="GO:0016887">
    <property type="term" value="F:ATP hydrolysis activity"/>
    <property type="evidence" value="ECO:0007669"/>
    <property type="project" value="InterPro"/>
</dbReference>
<dbReference type="SMART" id="SM00382">
    <property type="entry name" value="AAA"/>
    <property type="match status" value="1"/>
</dbReference>
<dbReference type="InterPro" id="IPR003593">
    <property type="entry name" value="AAA+_ATPase"/>
</dbReference>
<evidence type="ECO:0000259" key="4">
    <source>
        <dbReference type="PROSITE" id="PS50893"/>
    </source>
</evidence>
<evidence type="ECO:0000313" key="6">
    <source>
        <dbReference type="Proteomes" id="UP000460157"/>
    </source>
</evidence>
<dbReference type="PANTHER" id="PTHR42788:SF2">
    <property type="entry name" value="ABC TRANSPORTER ATP-BINDING PROTEIN"/>
    <property type="match status" value="1"/>
</dbReference>
<dbReference type="OrthoDB" id="8773773at2"/>
<dbReference type="EMBL" id="WRPM01000010">
    <property type="protein sequence ID" value="MVT25049.1"/>
    <property type="molecule type" value="Genomic_DNA"/>
</dbReference>
<dbReference type="PROSITE" id="PS50893">
    <property type="entry name" value="ABC_TRANSPORTER_2"/>
    <property type="match status" value="1"/>
</dbReference>
<evidence type="ECO:0000256" key="3">
    <source>
        <dbReference type="ARBA" id="ARBA00022840"/>
    </source>
</evidence>
<dbReference type="InterPro" id="IPR050166">
    <property type="entry name" value="ABC_transporter_ATP-bind"/>
</dbReference>
<protein>
    <submittedName>
        <fullName evidence="5">ATP-binding cassette domain-containing protein</fullName>
    </submittedName>
</protein>
<gene>
    <name evidence="5" type="ORF">GNZ21_01485</name>
</gene>
<sequence>MRFPGFFGGVTRRKSAGDWSEISSLNYGHKSSLCTRGVPWVGAVCFARKQRRRPAVSVGIQGSTLEVKGVGKSYEVVRDSKVPPVLTEVLQPVDVLARPGELVSIVGPSGCGKSTLFSIVAGLEAPSVGTIEIDGADVTGTTGHVGYMLQKDMLLPWRSILDNVILGLEVRGVARADALAAARPLLKEYGLGDYEAARPAQLSGGMRQRAALLRTLLFNRPIMLLDEPFGALDAQTRLQMQIWLLEVQATFMKSIVFVTHDIDEAVLLSDRIYVMWGRPGSVVQEIEIDLPKPRGVEVTTTPAFAEYKEQVRSILMRKKEEVSL</sequence>
<reference evidence="5 6" key="1">
    <citation type="submission" date="2019-12" db="EMBL/GenBank/DDBJ databases">
        <title>Nesterenkonia muleiensis sp. nov., a novel actinobacterium isolated from sap of Populus euphratica.</title>
        <authorList>
            <person name="Wang R."/>
        </authorList>
    </citation>
    <scope>NUCLEOTIDE SEQUENCE [LARGE SCALE GENOMIC DNA]</scope>
    <source>
        <strain evidence="5 6">F10</strain>
    </source>
</reference>
<keyword evidence="6" id="KW-1185">Reference proteome</keyword>